<evidence type="ECO:0000256" key="9">
    <source>
        <dbReference type="ARBA" id="ARBA00023136"/>
    </source>
</evidence>
<dbReference type="PROSITE" id="PS50920">
    <property type="entry name" value="SOLCAR"/>
    <property type="match status" value="3"/>
</dbReference>
<dbReference type="InterPro" id="IPR050391">
    <property type="entry name" value="Mito_Metabolite_Transporter"/>
</dbReference>
<evidence type="ECO:0000256" key="4">
    <source>
        <dbReference type="ARBA" id="ARBA00022692"/>
    </source>
</evidence>
<evidence type="ECO:0000256" key="8">
    <source>
        <dbReference type="ARBA" id="ARBA00023128"/>
    </source>
</evidence>
<evidence type="ECO:0000256" key="3">
    <source>
        <dbReference type="ARBA" id="ARBA00022448"/>
    </source>
</evidence>
<accession>A0A1E4SSY8</accession>
<comment type="similarity">
    <text evidence="2 11">Belongs to the mitochondrial carrier (TC 2.A.29) family.</text>
</comment>
<dbReference type="InterPro" id="IPR018108">
    <property type="entry name" value="MCP_transmembrane"/>
</dbReference>
<evidence type="ECO:0000256" key="1">
    <source>
        <dbReference type="ARBA" id="ARBA00004448"/>
    </source>
</evidence>
<keyword evidence="6" id="KW-0999">Mitochondrion inner membrane</keyword>
<evidence type="ECO:0000256" key="6">
    <source>
        <dbReference type="ARBA" id="ARBA00022792"/>
    </source>
</evidence>
<feature type="region of interest" description="Disordered" evidence="12">
    <location>
        <begin position="1"/>
        <end position="20"/>
    </location>
</feature>
<dbReference type="FunFam" id="1.50.40.10:FF:000107">
    <property type="entry name" value="Mitochondrial dicarboxylate carrier"/>
    <property type="match status" value="1"/>
</dbReference>
<proteinExistence type="inferred from homology"/>
<feature type="repeat" description="Solcar" evidence="10">
    <location>
        <begin position="115"/>
        <end position="206"/>
    </location>
</feature>
<dbReference type="Pfam" id="PF00153">
    <property type="entry name" value="Mito_carr"/>
    <property type="match status" value="3"/>
</dbReference>
<gene>
    <name evidence="13" type="ORF">CANARDRAFT_30670</name>
</gene>
<keyword evidence="5" id="KW-0677">Repeat</keyword>
<protein>
    <recommendedName>
        <fullName evidence="15">Mitochondrial dicarboxylate transporter</fullName>
    </recommendedName>
</protein>
<dbReference type="InterPro" id="IPR023395">
    <property type="entry name" value="MCP_dom_sf"/>
</dbReference>
<comment type="subcellular location">
    <subcellularLocation>
        <location evidence="1">Mitochondrion inner membrane</location>
        <topology evidence="1">Multi-pass membrane protein</topology>
    </subcellularLocation>
</comment>
<feature type="repeat" description="Solcar" evidence="10">
    <location>
        <begin position="22"/>
        <end position="106"/>
    </location>
</feature>
<evidence type="ECO:0000256" key="11">
    <source>
        <dbReference type="RuleBase" id="RU000488"/>
    </source>
</evidence>
<dbReference type="GO" id="GO:0055085">
    <property type="term" value="P:transmembrane transport"/>
    <property type="evidence" value="ECO:0007669"/>
    <property type="project" value="InterPro"/>
</dbReference>
<keyword evidence="4 10" id="KW-0812">Transmembrane</keyword>
<evidence type="ECO:0000256" key="10">
    <source>
        <dbReference type="PROSITE-ProRule" id="PRU00282"/>
    </source>
</evidence>
<evidence type="ECO:0008006" key="15">
    <source>
        <dbReference type="Google" id="ProtNLM"/>
    </source>
</evidence>
<dbReference type="GO" id="GO:0005743">
    <property type="term" value="C:mitochondrial inner membrane"/>
    <property type="evidence" value="ECO:0007669"/>
    <property type="project" value="UniProtKB-SubCell"/>
</dbReference>
<evidence type="ECO:0000313" key="13">
    <source>
        <dbReference type="EMBL" id="ODV82626.1"/>
    </source>
</evidence>
<feature type="repeat" description="Solcar" evidence="10">
    <location>
        <begin position="216"/>
        <end position="300"/>
    </location>
</feature>
<dbReference type="EMBL" id="KV453878">
    <property type="protein sequence ID" value="ODV82626.1"/>
    <property type="molecule type" value="Genomic_DNA"/>
</dbReference>
<dbReference type="SUPFAM" id="SSF103506">
    <property type="entry name" value="Mitochondrial carrier"/>
    <property type="match status" value="1"/>
</dbReference>
<dbReference type="PRINTS" id="PR00926">
    <property type="entry name" value="MITOCARRIER"/>
</dbReference>
<evidence type="ECO:0000256" key="5">
    <source>
        <dbReference type="ARBA" id="ARBA00022737"/>
    </source>
</evidence>
<dbReference type="AlphaFoldDB" id="A0A1E4SSY8"/>
<evidence type="ECO:0000256" key="7">
    <source>
        <dbReference type="ARBA" id="ARBA00022989"/>
    </source>
</evidence>
<keyword evidence="7" id="KW-1133">Transmembrane helix</keyword>
<evidence type="ECO:0000256" key="12">
    <source>
        <dbReference type="SAM" id="MobiDB-lite"/>
    </source>
</evidence>
<organism evidence="13 14">
    <name type="scientific">[Candida] arabinofermentans NRRL YB-2248</name>
    <dbReference type="NCBI Taxonomy" id="983967"/>
    <lineage>
        <taxon>Eukaryota</taxon>
        <taxon>Fungi</taxon>
        <taxon>Dikarya</taxon>
        <taxon>Ascomycota</taxon>
        <taxon>Saccharomycotina</taxon>
        <taxon>Pichiomycetes</taxon>
        <taxon>Pichiales</taxon>
        <taxon>Pichiaceae</taxon>
        <taxon>Ogataea</taxon>
        <taxon>Ogataea/Candida clade</taxon>
    </lineage>
</organism>
<dbReference type="Proteomes" id="UP000094801">
    <property type="component" value="Unassembled WGS sequence"/>
</dbReference>
<keyword evidence="9 10" id="KW-0472">Membrane</keyword>
<reference evidence="14" key="1">
    <citation type="submission" date="2016-04" db="EMBL/GenBank/DDBJ databases">
        <title>Comparative genomics of biotechnologically important yeasts.</title>
        <authorList>
            <consortium name="DOE Joint Genome Institute"/>
            <person name="Riley R."/>
            <person name="Haridas S."/>
            <person name="Wolfe K.H."/>
            <person name="Lopes M.R."/>
            <person name="Hittinger C.T."/>
            <person name="Goker M."/>
            <person name="Salamov A."/>
            <person name="Wisecaver J."/>
            <person name="Long T.M."/>
            <person name="Aerts A.L."/>
            <person name="Barry K."/>
            <person name="Choi C."/>
            <person name="Clum A."/>
            <person name="Coughlan A.Y."/>
            <person name="Deshpande S."/>
            <person name="Douglass A.P."/>
            <person name="Hanson S.J."/>
            <person name="Klenk H.-P."/>
            <person name="Labutti K."/>
            <person name="Lapidus A."/>
            <person name="Lindquist E."/>
            <person name="Lipzen A."/>
            <person name="Meier-Kolthoff J.P."/>
            <person name="Ohm R.A."/>
            <person name="Otillar R.P."/>
            <person name="Pangilinan J."/>
            <person name="Peng Y."/>
            <person name="Rokas A."/>
            <person name="Rosa C.A."/>
            <person name="Scheuner C."/>
            <person name="Sibirny A.A."/>
            <person name="Slot J.C."/>
            <person name="Stielow J.B."/>
            <person name="Sun H."/>
            <person name="Kurtzman C.P."/>
            <person name="Blackwell M."/>
            <person name="Grigoriev I.V."/>
            <person name="Jeffries T.W."/>
        </authorList>
    </citation>
    <scope>NUCLEOTIDE SEQUENCE [LARGE SCALE GENOMIC DNA]</scope>
    <source>
        <strain evidence="14">NRRL YB-2248</strain>
    </source>
</reference>
<dbReference type="STRING" id="983967.A0A1E4SSY8"/>
<feature type="compositionally biased region" description="Low complexity" evidence="12">
    <location>
        <begin position="1"/>
        <end position="10"/>
    </location>
</feature>
<name>A0A1E4SSY8_9ASCO</name>
<keyword evidence="14" id="KW-1185">Reference proteome</keyword>
<sequence length="304" mass="32657">MSTASTTTTTEKIVSDISTPQKPKSYPFWYGGAASIFACLFTHPLDLAKVRLQTAASPGDNLVSMAAKIVKNEGILAVYSGLSASIMRQATYSTARFGVYEALKEKVNSDPSKPAGTLMLLSCSMVAGAVGGLVGNPSDIVNIRMQNDKSLPIDQQRHYKHALDGCYRVIKDEGISALFRGIGPNLVRGVLMTASQVVSYDVAKAFLVDNLGFDPKTKTTHFTSSLFAGLVATTVCSPADVVKTRIMNSSNSNQGAVSILMNAVKNEGVGFMFRGWTPSFIRLGPHTILTFIALEQLRKFNIGM</sequence>
<dbReference type="PANTHER" id="PTHR45618">
    <property type="entry name" value="MITOCHONDRIAL DICARBOXYLATE CARRIER-RELATED"/>
    <property type="match status" value="1"/>
</dbReference>
<dbReference type="OrthoDB" id="448427at2759"/>
<keyword evidence="3 11" id="KW-0813">Transport</keyword>
<dbReference type="Gene3D" id="1.50.40.10">
    <property type="entry name" value="Mitochondrial carrier domain"/>
    <property type="match status" value="1"/>
</dbReference>
<dbReference type="InterPro" id="IPR002067">
    <property type="entry name" value="MCP"/>
</dbReference>
<evidence type="ECO:0000313" key="14">
    <source>
        <dbReference type="Proteomes" id="UP000094801"/>
    </source>
</evidence>
<keyword evidence="8" id="KW-0496">Mitochondrion</keyword>
<evidence type="ECO:0000256" key="2">
    <source>
        <dbReference type="ARBA" id="ARBA00006375"/>
    </source>
</evidence>